<protein>
    <submittedName>
        <fullName evidence="2">Uncharacterized protein</fullName>
    </submittedName>
</protein>
<keyword evidence="1" id="KW-0732">Signal</keyword>
<feature type="signal peptide" evidence="1">
    <location>
        <begin position="1"/>
        <end position="21"/>
    </location>
</feature>
<dbReference type="EMBL" id="JBHUJC010000001">
    <property type="protein sequence ID" value="MFD2274881.1"/>
    <property type="molecule type" value="Genomic_DNA"/>
</dbReference>
<comment type="caution">
    <text evidence="2">The sequence shown here is derived from an EMBL/GenBank/DDBJ whole genome shotgun (WGS) entry which is preliminary data.</text>
</comment>
<name>A0ABW5DX30_9BACT</name>
<proteinExistence type="predicted"/>
<keyword evidence="3" id="KW-1185">Reference proteome</keyword>
<gene>
    <name evidence="2" type="ORF">ACFSQZ_00220</name>
</gene>
<accession>A0ABW5DX30</accession>
<dbReference type="RefSeq" id="WP_377096440.1">
    <property type="nucleotide sequence ID" value="NZ_JBHSJM010000001.1"/>
</dbReference>
<dbReference type="Proteomes" id="UP001597297">
    <property type="component" value="Unassembled WGS sequence"/>
</dbReference>
<sequence length="82" mass="8924">MRRSLIYSAAFFVGMGSLAFAQDRSSRRANLEPIGASQLKIGEEGVVWYATWDVAVAEAKRSNRPIFFMSAACQASSVSGVF</sequence>
<evidence type="ECO:0000256" key="1">
    <source>
        <dbReference type="SAM" id="SignalP"/>
    </source>
</evidence>
<evidence type="ECO:0000313" key="3">
    <source>
        <dbReference type="Proteomes" id="UP001597297"/>
    </source>
</evidence>
<reference evidence="3" key="1">
    <citation type="journal article" date="2019" name="Int. J. Syst. Evol. Microbiol.">
        <title>The Global Catalogue of Microorganisms (GCM) 10K type strain sequencing project: providing services to taxonomists for standard genome sequencing and annotation.</title>
        <authorList>
            <consortium name="The Broad Institute Genomics Platform"/>
            <consortium name="The Broad Institute Genome Sequencing Center for Infectious Disease"/>
            <person name="Wu L."/>
            <person name="Ma J."/>
        </authorList>
    </citation>
    <scope>NUCLEOTIDE SEQUENCE [LARGE SCALE GENOMIC DNA]</scope>
    <source>
        <strain evidence="3">JCM 16545</strain>
    </source>
</reference>
<evidence type="ECO:0000313" key="2">
    <source>
        <dbReference type="EMBL" id="MFD2274881.1"/>
    </source>
</evidence>
<feature type="chain" id="PRO_5045064812" evidence="1">
    <location>
        <begin position="22"/>
        <end position="82"/>
    </location>
</feature>
<organism evidence="2 3">
    <name type="scientific">Rubritalea spongiae</name>
    <dbReference type="NCBI Taxonomy" id="430797"/>
    <lineage>
        <taxon>Bacteria</taxon>
        <taxon>Pseudomonadati</taxon>
        <taxon>Verrucomicrobiota</taxon>
        <taxon>Verrucomicrobiia</taxon>
        <taxon>Verrucomicrobiales</taxon>
        <taxon>Rubritaleaceae</taxon>
        <taxon>Rubritalea</taxon>
    </lineage>
</organism>